<dbReference type="InterPro" id="IPR036640">
    <property type="entry name" value="ABC1_TM_sf"/>
</dbReference>
<dbReference type="FunFam" id="3.40.50.300:FF:000163">
    <property type="entry name" value="Multidrug resistance-associated protein member 4"/>
    <property type="match status" value="1"/>
</dbReference>
<comment type="subcellular location">
    <subcellularLocation>
        <location evidence="1">Membrane</location>
        <topology evidence="1">Multi-pass membrane protein</topology>
    </subcellularLocation>
</comment>
<dbReference type="STRING" id="299467.A0A443SC11"/>
<dbReference type="EMBL" id="NCKV01004065">
    <property type="protein sequence ID" value="RWS25088.1"/>
    <property type="molecule type" value="Genomic_DNA"/>
</dbReference>
<dbReference type="GO" id="GO:0016887">
    <property type="term" value="F:ATP hydrolysis activity"/>
    <property type="evidence" value="ECO:0007669"/>
    <property type="project" value="InterPro"/>
</dbReference>
<dbReference type="Pfam" id="PF00005">
    <property type="entry name" value="ABC_tran"/>
    <property type="match status" value="1"/>
</dbReference>
<feature type="domain" description="ABC transporter" evidence="9">
    <location>
        <begin position="303"/>
        <end position="544"/>
    </location>
</feature>
<evidence type="ECO:0000256" key="7">
    <source>
        <dbReference type="ARBA" id="ARBA00023136"/>
    </source>
</evidence>
<evidence type="ECO:0000259" key="10">
    <source>
        <dbReference type="PROSITE" id="PS50929"/>
    </source>
</evidence>
<keyword evidence="3 8" id="KW-0812">Transmembrane</keyword>
<dbReference type="SMART" id="SM00382">
    <property type="entry name" value="AAA"/>
    <property type="match status" value="2"/>
</dbReference>
<dbReference type="InterPro" id="IPR011527">
    <property type="entry name" value="ABC1_TM_dom"/>
</dbReference>
<dbReference type="AlphaFoldDB" id="A0A443SC11"/>
<dbReference type="GO" id="GO:0016020">
    <property type="term" value="C:membrane"/>
    <property type="evidence" value="ECO:0007669"/>
    <property type="project" value="UniProtKB-SubCell"/>
</dbReference>
<accession>A0A443SC11</accession>
<dbReference type="VEuPathDB" id="VectorBase:LDEU006952"/>
<dbReference type="PANTHER" id="PTHR24223">
    <property type="entry name" value="ATP-BINDING CASSETTE SUB-FAMILY C"/>
    <property type="match status" value="1"/>
</dbReference>
<evidence type="ECO:0000313" key="12">
    <source>
        <dbReference type="Proteomes" id="UP000288716"/>
    </source>
</evidence>
<dbReference type="Gene3D" id="3.40.50.300">
    <property type="entry name" value="P-loop containing nucleotide triphosphate hydrolases"/>
    <property type="match status" value="2"/>
</dbReference>
<dbReference type="InterPro" id="IPR003439">
    <property type="entry name" value="ABC_transporter-like_ATP-bd"/>
</dbReference>
<evidence type="ECO:0000259" key="9">
    <source>
        <dbReference type="PROSITE" id="PS50893"/>
    </source>
</evidence>
<dbReference type="OrthoDB" id="6500128at2759"/>
<feature type="non-terminal residue" evidence="11">
    <location>
        <position position="1"/>
    </location>
</feature>
<evidence type="ECO:0000256" key="8">
    <source>
        <dbReference type="SAM" id="Phobius"/>
    </source>
</evidence>
<evidence type="ECO:0000256" key="6">
    <source>
        <dbReference type="ARBA" id="ARBA00022989"/>
    </source>
</evidence>
<dbReference type="GO" id="GO:0140359">
    <property type="term" value="F:ABC-type transporter activity"/>
    <property type="evidence" value="ECO:0007669"/>
    <property type="project" value="InterPro"/>
</dbReference>
<keyword evidence="12" id="KW-1185">Reference proteome</keyword>
<keyword evidence="4" id="KW-0547">Nucleotide-binding</keyword>
<dbReference type="InterPro" id="IPR003593">
    <property type="entry name" value="AAA+_ATPase"/>
</dbReference>
<proteinExistence type="predicted"/>
<dbReference type="InterPro" id="IPR050173">
    <property type="entry name" value="ABC_transporter_C-like"/>
</dbReference>
<keyword evidence="6 8" id="KW-1133">Transmembrane helix</keyword>
<dbReference type="CDD" id="cd03244">
    <property type="entry name" value="ABCC_MRP_domain2"/>
    <property type="match status" value="1"/>
</dbReference>
<dbReference type="PANTHER" id="PTHR24223:SF448">
    <property type="entry name" value="FI20146P1-RELATED"/>
    <property type="match status" value="1"/>
</dbReference>
<dbReference type="Proteomes" id="UP000288716">
    <property type="component" value="Unassembled WGS sequence"/>
</dbReference>
<feature type="domain" description="ABC transmembrane type-1" evidence="10">
    <location>
        <begin position="133"/>
        <end position="223"/>
    </location>
</feature>
<dbReference type="PROSITE" id="PS50929">
    <property type="entry name" value="ABC_TM1F"/>
    <property type="match status" value="1"/>
</dbReference>
<dbReference type="PROSITE" id="PS50893">
    <property type="entry name" value="ABC_TRANSPORTER_2"/>
    <property type="match status" value="1"/>
</dbReference>
<dbReference type="Pfam" id="PF00664">
    <property type="entry name" value="ABC_membrane"/>
    <property type="match status" value="1"/>
</dbReference>
<feature type="transmembrane region" description="Helical" evidence="8">
    <location>
        <begin position="203"/>
        <end position="224"/>
    </location>
</feature>
<keyword evidence="7 8" id="KW-0472">Membrane</keyword>
<evidence type="ECO:0000256" key="5">
    <source>
        <dbReference type="ARBA" id="ARBA00022840"/>
    </source>
</evidence>
<protein>
    <submittedName>
        <fullName evidence="11">Putative multidrug resistance-associated protein lethal(2)03659-like protein</fullName>
    </submittedName>
</protein>
<sequence length="597" mass="67738">NFLELKEREERIEVNDLIKENKISLKIIVKRKDCEMCIEAKKGDLVIIKGNVGSGKSSLLLSIIGEKQFYNKSECKFQVNGTISYSSQEAHHLPGSIKENIIFANIFDEIRYRKVLQCCALDSDIRTLSDGDMTFKYLPVVERLKQLEAEARSPLLSSLSASFQTLPTIRCLKAEDYLRSKFISLHDNYTSVYFLYLSTARGFSFIIDAIVLLFITLVVIIATTTKKMCVSDSAEFGLIICMSISLCGLCEWGVRQSTEVDTQLVSFERIYECLRLPSEKLNESECTRCPFVMMSDWPKTPSIEFKNVCMQYASNDRFAINHLSFKINANEKIGIVGRTGSGKSSIVNALFRLYSSAGSIKIDGVDINMIDLCTLRSNLSIIPQQPVFFNQTLRFNLDPFQVHTDDELMHILREIKLDDKIANIGGLNAIVSECGNSIFSEGEKQLLSLARVLLNNNKILILDEATANIDFRLVYVIKNTLLHVHKLGDKKIFLKCTLLLLSKHFEIVFYFLNCILRNNGQLIAEISDNECTVITIAHRLQTIMDSERVLVLDNGILREFDDPYTLLADENSLFSSLVRNMNNVDIYSFVSKSNFEK</sequence>
<evidence type="ECO:0000256" key="3">
    <source>
        <dbReference type="ARBA" id="ARBA00022692"/>
    </source>
</evidence>
<gene>
    <name evidence="11" type="ORF">B4U80_09334</name>
</gene>
<dbReference type="SUPFAM" id="SSF52540">
    <property type="entry name" value="P-loop containing nucleoside triphosphate hydrolases"/>
    <property type="match status" value="3"/>
</dbReference>
<evidence type="ECO:0000313" key="11">
    <source>
        <dbReference type="EMBL" id="RWS25088.1"/>
    </source>
</evidence>
<organism evidence="11 12">
    <name type="scientific">Leptotrombidium deliense</name>
    <dbReference type="NCBI Taxonomy" id="299467"/>
    <lineage>
        <taxon>Eukaryota</taxon>
        <taxon>Metazoa</taxon>
        <taxon>Ecdysozoa</taxon>
        <taxon>Arthropoda</taxon>
        <taxon>Chelicerata</taxon>
        <taxon>Arachnida</taxon>
        <taxon>Acari</taxon>
        <taxon>Acariformes</taxon>
        <taxon>Trombidiformes</taxon>
        <taxon>Prostigmata</taxon>
        <taxon>Anystina</taxon>
        <taxon>Parasitengona</taxon>
        <taxon>Trombiculoidea</taxon>
        <taxon>Trombiculidae</taxon>
        <taxon>Leptotrombidium</taxon>
    </lineage>
</organism>
<dbReference type="InterPro" id="IPR027417">
    <property type="entry name" value="P-loop_NTPase"/>
</dbReference>
<comment type="caution">
    <text evidence="11">The sequence shown here is derived from an EMBL/GenBank/DDBJ whole genome shotgun (WGS) entry which is preliminary data.</text>
</comment>
<dbReference type="SUPFAM" id="SSF90123">
    <property type="entry name" value="ABC transporter transmembrane region"/>
    <property type="match status" value="1"/>
</dbReference>
<evidence type="ECO:0000256" key="4">
    <source>
        <dbReference type="ARBA" id="ARBA00022741"/>
    </source>
</evidence>
<keyword evidence="5" id="KW-0067">ATP-binding</keyword>
<name>A0A443SC11_9ACAR</name>
<dbReference type="GO" id="GO:0005524">
    <property type="term" value="F:ATP binding"/>
    <property type="evidence" value="ECO:0007669"/>
    <property type="project" value="UniProtKB-KW"/>
</dbReference>
<reference evidence="11 12" key="1">
    <citation type="journal article" date="2018" name="Gigascience">
        <title>Genomes of trombidid mites reveal novel predicted allergens and laterally-transferred genes associated with secondary metabolism.</title>
        <authorList>
            <person name="Dong X."/>
            <person name="Chaisiri K."/>
            <person name="Xia D."/>
            <person name="Armstrong S.D."/>
            <person name="Fang Y."/>
            <person name="Donnelly M.J."/>
            <person name="Kadowaki T."/>
            <person name="McGarry J.W."/>
            <person name="Darby A.C."/>
            <person name="Makepeace B.L."/>
        </authorList>
    </citation>
    <scope>NUCLEOTIDE SEQUENCE [LARGE SCALE GENOMIC DNA]</scope>
    <source>
        <strain evidence="11">UoL-UT</strain>
    </source>
</reference>
<evidence type="ECO:0000256" key="1">
    <source>
        <dbReference type="ARBA" id="ARBA00004141"/>
    </source>
</evidence>
<evidence type="ECO:0000256" key="2">
    <source>
        <dbReference type="ARBA" id="ARBA00022448"/>
    </source>
</evidence>
<keyword evidence="2" id="KW-0813">Transport</keyword>